<reference evidence="2" key="2">
    <citation type="journal article" date="2015" name="Sci. Rep.">
        <title>Genetic analysis of capsular polysaccharide synthesis gene clusters in 79 capsular types of Klebsiella spp.</title>
        <authorList>
            <person name="Pan Y.J."/>
            <person name="Lin T.L."/>
            <person name="Chen C.T."/>
            <person name="Chen Y.Y."/>
            <person name="Hsieh P.F."/>
            <person name="Hsu C.R."/>
            <person name="Wu M.C."/>
            <person name="Wang J.T."/>
        </authorList>
    </citation>
    <scope>NUCLEOTIDE SEQUENCE</scope>
    <source>
        <strain evidence="2">5281</strain>
    </source>
</reference>
<dbReference type="EMBL" id="AB924583">
    <property type="protein sequence ID" value="BAT23864.1"/>
    <property type="molecule type" value="Genomic_DNA"/>
</dbReference>
<organism evidence="2">
    <name type="scientific">Klebsiella sp. 5281</name>
    <dbReference type="NCBI Taxonomy" id="1497820"/>
    <lineage>
        <taxon>Bacteria</taxon>
        <taxon>Pseudomonadati</taxon>
        <taxon>Pseudomonadota</taxon>
        <taxon>Gammaproteobacteria</taxon>
        <taxon>Enterobacterales</taxon>
        <taxon>Enterobacteriaceae</taxon>
        <taxon>Klebsiella/Raoultella group</taxon>
        <taxon>Klebsiella</taxon>
    </lineage>
</organism>
<protein>
    <submittedName>
        <fullName evidence="2">Pyruvyl transferase</fullName>
    </submittedName>
</protein>
<dbReference type="Pfam" id="PF04230">
    <property type="entry name" value="PS_pyruv_trans"/>
    <property type="match status" value="1"/>
</dbReference>
<dbReference type="GO" id="GO:0016740">
    <property type="term" value="F:transferase activity"/>
    <property type="evidence" value="ECO:0007669"/>
    <property type="project" value="UniProtKB-KW"/>
</dbReference>
<sequence>MFDFILSRKSQEKKCVFWWEPKDGSFNAGDHLSKIVVQQMLALKDLELTQKNNVKNKLMAIGSVMHFANENDCVWGTGINGKISLDALKFKNLDVRAVRGPKTRKLLLDMGLQVPEVYGDPGLLLPFFFSRDTLLINTEPKRDFIVIPHMNEDFSLYKKYNNNICSPKQGAISFTRQIVNSEFVISSSLHGVIIAEAYGIPAVLLENSSGESAFKYDDYYLGTGRDTYPIVHSIEDAFKVKPASSINVRHIALPLFNAFPYDLWDKLKK</sequence>
<accession>A0A0P0YRM1</accession>
<dbReference type="AlphaFoldDB" id="A0A0P0YRM1"/>
<feature type="domain" description="Polysaccharide pyruvyl transferase" evidence="1">
    <location>
        <begin position="73"/>
        <end position="209"/>
    </location>
</feature>
<dbReference type="InterPro" id="IPR007345">
    <property type="entry name" value="Polysacch_pyruvyl_Trfase"/>
</dbReference>
<proteinExistence type="predicted"/>
<gene>
    <name evidence="2" type="primary">wclT</name>
</gene>
<keyword evidence="2" id="KW-0808">Transferase</keyword>
<name>A0A0P0YRM1_9ENTR</name>
<reference evidence="2" key="1">
    <citation type="submission" date="2014-04" db="EMBL/GenBank/DDBJ databases">
        <authorList>
            <person name="Harrison E."/>
        </authorList>
    </citation>
    <scope>NUCLEOTIDE SEQUENCE</scope>
    <source>
        <strain evidence="2">5281</strain>
    </source>
</reference>
<evidence type="ECO:0000313" key="2">
    <source>
        <dbReference type="EMBL" id="BAT23864.1"/>
    </source>
</evidence>
<evidence type="ECO:0000259" key="1">
    <source>
        <dbReference type="Pfam" id="PF04230"/>
    </source>
</evidence>